<dbReference type="Proteomes" id="UP000199050">
    <property type="component" value="Unassembled WGS sequence"/>
</dbReference>
<keyword evidence="2" id="KW-1185">Reference proteome</keyword>
<gene>
    <name evidence="1" type="ORF">SAMN05216192_11042</name>
</gene>
<dbReference type="STRING" id="1174501.SAMN05216192_11042"/>
<evidence type="ECO:0000313" key="2">
    <source>
        <dbReference type="Proteomes" id="UP000199050"/>
    </source>
</evidence>
<sequence length="98" mass="10497">MTESGANTNLVKKRLHAVSAGLAVLENAWEQKPHSYTPEDLAEASKVLQGLIPSVENSYAKSKAGSPQRTLLERRLVALHQAVQAIEDSSATQAADSD</sequence>
<accession>A0A1G8PS18</accession>
<organism evidence="1 2">
    <name type="scientific">Paenibacillus typhae</name>
    <dbReference type="NCBI Taxonomy" id="1174501"/>
    <lineage>
        <taxon>Bacteria</taxon>
        <taxon>Bacillati</taxon>
        <taxon>Bacillota</taxon>
        <taxon>Bacilli</taxon>
        <taxon>Bacillales</taxon>
        <taxon>Paenibacillaceae</taxon>
        <taxon>Paenibacillus</taxon>
    </lineage>
</organism>
<dbReference type="EMBL" id="FNDX01000010">
    <property type="protein sequence ID" value="SDI95222.1"/>
    <property type="molecule type" value="Genomic_DNA"/>
</dbReference>
<name>A0A1G8PS18_9BACL</name>
<reference evidence="2" key="1">
    <citation type="submission" date="2016-10" db="EMBL/GenBank/DDBJ databases">
        <authorList>
            <person name="Varghese N."/>
            <person name="Submissions S."/>
        </authorList>
    </citation>
    <scope>NUCLEOTIDE SEQUENCE [LARGE SCALE GENOMIC DNA]</scope>
    <source>
        <strain evidence="2">CGMCC 1.11012</strain>
    </source>
</reference>
<protein>
    <submittedName>
        <fullName evidence="1">Uncharacterized protein</fullName>
    </submittedName>
</protein>
<dbReference type="AlphaFoldDB" id="A0A1G8PS18"/>
<proteinExistence type="predicted"/>
<evidence type="ECO:0000313" key="1">
    <source>
        <dbReference type="EMBL" id="SDI95222.1"/>
    </source>
</evidence>